<dbReference type="GO" id="GO:0004741">
    <property type="term" value="F:[pyruvate dehydrogenase (acetyl-transferring)]-phosphatase activity"/>
    <property type="evidence" value="ECO:0007669"/>
    <property type="project" value="EnsemblFungi"/>
</dbReference>
<dbReference type="Gene3D" id="3.60.40.10">
    <property type="entry name" value="PPM-type phosphatase domain"/>
    <property type="match status" value="1"/>
</dbReference>
<dbReference type="GO" id="GO:1901524">
    <property type="term" value="P:regulation of mitophagy"/>
    <property type="evidence" value="ECO:0007669"/>
    <property type="project" value="EnsemblFungi"/>
</dbReference>
<dbReference type="RefSeq" id="XP_022466306.1">
    <property type="nucleotide sequence ID" value="XM_022609962.1"/>
</dbReference>
<dbReference type="InterPro" id="IPR001932">
    <property type="entry name" value="PPM-type_phosphatase-like_dom"/>
</dbReference>
<reference evidence="2 3" key="1">
    <citation type="journal article" date="2011" name="Proc. Natl. Acad. Sci. U.S.A.">
        <title>Evolutionary erosion of yeast sex chromosomes by mating-type switching accidents.</title>
        <authorList>
            <person name="Gordon J.L."/>
            <person name="Armisen D."/>
            <person name="Proux-Wera E."/>
            <person name="Oheigeartaigh S.S."/>
            <person name="Byrne K.P."/>
            <person name="Wolfe K.H."/>
        </authorList>
    </citation>
    <scope>NUCLEOTIDE SEQUENCE [LARGE SCALE GENOMIC DNA]</scope>
    <source>
        <strain evidence="3">ATCC MYA-139 / BCRC 22969 / CBS 8797 / CCRC 22969 / KCTC 17520 / NBRC 10181 / NCYC 3082</strain>
    </source>
</reference>
<dbReference type="OrthoDB" id="416093at2759"/>
<evidence type="ECO:0000259" key="1">
    <source>
        <dbReference type="PROSITE" id="PS51746"/>
    </source>
</evidence>
<dbReference type="GO" id="GO:0005759">
    <property type="term" value="C:mitochondrial matrix"/>
    <property type="evidence" value="ECO:0007669"/>
    <property type="project" value="EnsemblFungi"/>
</dbReference>
<evidence type="ECO:0000313" key="2">
    <source>
        <dbReference type="EMBL" id="CCK72061.1"/>
    </source>
</evidence>
<dbReference type="SUPFAM" id="SSF81606">
    <property type="entry name" value="PP2C-like"/>
    <property type="match status" value="1"/>
</dbReference>
<dbReference type="GO" id="GO:0016236">
    <property type="term" value="P:macroautophagy"/>
    <property type="evidence" value="ECO:0007669"/>
    <property type="project" value="EnsemblFungi"/>
</dbReference>
<feature type="domain" description="PPM-type phosphatase" evidence="1">
    <location>
        <begin position="39"/>
        <end position="423"/>
    </location>
</feature>
<dbReference type="HOGENOM" id="CLU_021251_0_0_1"/>
<dbReference type="EMBL" id="HE978322">
    <property type="protein sequence ID" value="CCK72061.1"/>
    <property type="molecule type" value="Genomic_DNA"/>
</dbReference>
<dbReference type="Pfam" id="PF00481">
    <property type="entry name" value="PP2C"/>
    <property type="match status" value="1"/>
</dbReference>
<dbReference type="Proteomes" id="UP000006310">
    <property type="component" value="Chromosome 9"/>
</dbReference>
<gene>
    <name evidence="2" type="primary">KNAG0I02760</name>
    <name evidence="2" type="ordered locus">KNAG_0I02760</name>
</gene>
<name>J7SAD3_HUIN7</name>
<dbReference type="OMA" id="LPNWGNW"/>
<organism evidence="2 3">
    <name type="scientific">Huiozyma naganishii (strain ATCC MYA-139 / BCRC 22969 / CBS 8797 / KCTC 17520 / NBRC 10181 / NCYC 3082 / Yp74L-3)</name>
    <name type="common">Yeast</name>
    <name type="synonym">Kazachstania naganishii</name>
    <dbReference type="NCBI Taxonomy" id="1071383"/>
    <lineage>
        <taxon>Eukaryota</taxon>
        <taxon>Fungi</taxon>
        <taxon>Dikarya</taxon>
        <taxon>Ascomycota</taxon>
        <taxon>Saccharomycotina</taxon>
        <taxon>Saccharomycetes</taxon>
        <taxon>Saccharomycetales</taxon>
        <taxon>Saccharomycetaceae</taxon>
        <taxon>Huiozyma</taxon>
    </lineage>
</organism>
<dbReference type="CDD" id="cd00143">
    <property type="entry name" value="PP2Cc"/>
    <property type="match status" value="1"/>
</dbReference>
<dbReference type="PANTHER" id="PTHR13832:SF589">
    <property type="entry name" value="[PYRUVATE DEHYDROGENASE [ACETYL-TRANSFERRING]]-PHOSPHATASE 2, MITOCHONDRIAL"/>
    <property type="match status" value="1"/>
</dbReference>
<evidence type="ECO:0000313" key="3">
    <source>
        <dbReference type="Proteomes" id="UP000006310"/>
    </source>
</evidence>
<accession>J7SAD3</accession>
<dbReference type="eggNOG" id="KOG0698">
    <property type="taxonomic scope" value="Eukaryota"/>
</dbReference>
<dbReference type="PROSITE" id="PS51746">
    <property type="entry name" value="PPM_2"/>
    <property type="match status" value="1"/>
</dbReference>
<dbReference type="KEGG" id="kng:KNAG_0I02760"/>
<dbReference type="GeneID" id="34527804"/>
<dbReference type="InterPro" id="IPR036457">
    <property type="entry name" value="PPM-type-like_dom_sf"/>
</dbReference>
<sequence length="446" mass="48960">MVTGGCCLRAGEPVMGVASGYVRAAGGKLRVPLLRFPGAVGHATSRVNRLQNDDAYAIQMLRGGGGGARSGAVLYMSLFDGHGPRGKEMAQSLAAGLHVELVEQRDRGLVRADLYSLLERYYKVIGGAYWQKLYRNRQQFYDRFVKNCHTKQEQVLYDSENLGTRMLFDKWGNLIDKNSLLNEAQRLALYYTFLKFDLEKCCGFGSGEVHDKGEPSGGSTASSVFVSPWDEYNSGSCNDDAFFVEPRGLLKLVVTQVGDSRVLICDSSGLAHNLSTPHHVTSARESQRLDTKVREADLDAFGDARFLNNYANTRSFGDLPAKIHGLSAEPDIFSYLVGNTRDLPYSERSKLQFGGDECFVALVTDGVSDLLVDQEIVDLITTTVNGRGLRTATPQLVAEEVIKFIVSIAPKHADNATCLVLRLSNWGNWPTLDRTGAAREALLING</sequence>
<dbReference type="GO" id="GO:0000422">
    <property type="term" value="P:autophagy of mitochondrion"/>
    <property type="evidence" value="ECO:0007669"/>
    <property type="project" value="EnsemblFungi"/>
</dbReference>
<dbReference type="STRING" id="1071383.J7SAD3"/>
<dbReference type="AlphaFoldDB" id="J7SAD3"/>
<dbReference type="SMART" id="SM00332">
    <property type="entry name" value="PP2Cc"/>
    <property type="match status" value="1"/>
</dbReference>
<proteinExistence type="predicted"/>
<keyword evidence="3" id="KW-1185">Reference proteome</keyword>
<dbReference type="InterPro" id="IPR015655">
    <property type="entry name" value="PP2C"/>
</dbReference>
<protein>
    <recommendedName>
        <fullName evidence="1">PPM-type phosphatase domain-containing protein</fullName>
    </recommendedName>
</protein>
<dbReference type="PANTHER" id="PTHR13832">
    <property type="entry name" value="PROTEIN PHOSPHATASE 2C"/>
    <property type="match status" value="1"/>
</dbReference>
<dbReference type="GO" id="GO:0005758">
    <property type="term" value="C:mitochondrial intermembrane space"/>
    <property type="evidence" value="ECO:0007669"/>
    <property type="project" value="EnsemblFungi"/>
</dbReference>
<reference evidence="3" key="2">
    <citation type="submission" date="2012-08" db="EMBL/GenBank/DDBJ databases">
        <title>Genome sequence of Kazachstania naganishii.</title>
        <authorList>
            <person name="Gordon J.L."/>
            <person name="Armisen D."/>
            <person name="Proux-Wera E."/>
            <person name="OhEigeartaigh S.S."/>
            <person name="Byrne K.P."/>
            <person name="Wolfe K.H."/>
        </authorList>
    </citation>
    <scope>NUCLEOTIDE SEQUENCE [LARGE SCALE GENOMIC DNA]</scope>
    <source>
        <strain evidence="3">ATCC MYA-139 / BCRC 22969 / CBS 8797 / CCRC 22969 / KCTC 17520 / NBRC 10181 / NCYC 3082</strain>
    </source>
</reference>